<feature type="transmembrane region" description="Helical" evidence="1">
    <location>
        <begin position="56"/>
        <end position="84"/>
    </location>
</feature>
<evidence type="ECO:0000313" key="3">
    <source>
        <dbReference type="Proteomes" id="UP000324020"/>
    </source>
</evidence>
<dbReference type="RefSeq" id="WP_149797986.1">
    <property type="nucleotide sequence ID" value="NZ_FNBO01000003.1"/>
</dbReference>
<feature type="transmembrane region" description="Helical" evidence="1">
    <location>
        <begin position="131"/>
        <end position="151"/>
    </location>
</feature>
<gene>
    <name evidence="2" type="ORF">SAMN04488067_103119</name>
</gene>
<keyword evidence="3" id="KW-1185">Reference proteome</keyword>
<feature type="transmembrane region" description="Helical" evidence="1">
    <location>
        <begin position="29"/>
        <end position="50"/>
    </location>
</feature>
<keyword evidence="1" id="KW-0812">Transmembrane</keyword>
<name>A0A1G7JYD6_9EURY</name>
<evidence type="ECO:0000256" key="1">
    <source>
        <dbReference type="SAM" id="Phobius"/>
    </source>
</evidence>
<dbReference type="OrthoDB" id="10480at2157"/>
<dbReference type="Proteomes" id="UP000324020">
    <property type="component" value="Unassembled WGS sequence"/>
</dbReference>
<feature type="transmembrane region" description="Helical" evidence="1">
    <location>
        <begin position="181"/>
        <end position="201"/>
    </location>
</feature>
<organism evidence="2 3">
    <name type="scientific">Halorubrum xinjiangense</name>
    <dbReference type="NCBI Taxonomy" id="261291"/>
    <lineage>
        <taxon>Archaea</taxon>
        <taxon>Methanobacteriati</taxon>
        <taxon>Methanobacteriota</taxon>
        <taxon>Stenosarchaea group</taxon>
        <taxon>Halobacteria</taxon>
        <taxon>Halobacteriales</taxon>
        <taxon>Haloferacaceae</taxon>
        <taxon>Halorubrum</taxon>
    </lineage>
</organism>
<sequence length="205" mass="21315">MAVATEGGRRVAELGFLERIRHLADAANPAFAAGSFLVPLAFLAASLALASTELLFYTHIAAGAVWFGFALIFPAIIGPTLGGLDEEAAAAVNETLIPKAVFFLVGFSLTTVLSGTVLLTPGLGLGYGFGGTWSGLALGLGWGLFAFGLAVPHRLQLSAYYETVSPDPDASRLESIEKKNLVVGLFEGAVMLAIIVLMTGFRLGV</sequence>
<protein>
    <submittedName>
        <fullName evidence="2">Uncharacterized protein</fullName>
    </submittedName>
</protein>
<dbReference type="EMBL" id="FNBO01000003">
    <property type="protein sequence ID" value="SDF29589.1"/>
    <property type="molecule type" value="Genomic_DNA"/>
</dbReference>
<feature type="transmembrane region" description="Helical" evidence="1">
    <location>
        <begin position="96"/>
        <end position="119"/>
    </location>
</feature>
<keyword evidence="1" id="KW-1133">Transmembrane helix</keyword>
<evidence type="ECO:0000313" key="2">
    <source>
        <dbReference type="EMBL" id="SDF29589.1"/>
    </source>
</evidence>
<accession>A0A1G7JYD6</accession>
<proteinExistence type="predicted"/>
<reference evidence="2 3" key="1">
    <citation type="submission" date="2016-10" db="EMBL/GenBank/DDBJ databases">
        <authorList>
            <person name="Varghese N."/>
            <person name="Submissions S."/>
        </authorList>
    </citation>
    <scope>NUCLEOTIDE SEQUENCE [LARGE SCALE GENOMIC DNA]</scope>
    <source>
        <strain evidence="2 3">CGMCC 1.3527</strain>
    </source>
</reference>
<keyword evidence="1" id="KW-0472">Membrane</keyword>
<dbReference type="AlphaFoldDB" id="A0A1G7JYD6"/>